<keyword evidence="5 6" id="KW-0067">ATP-binding</keyword>
<comment type="similarity">
    <text evidence="6">Belongs to the carbohydrate kinase PfkB family. LacC subfamily.</text>
</comment>
<reference evidence="8 9" key="1">
    <citation type="submission" date="2021-06" db="EMBL/GenBank/DDBJ databases">
        <title>Enterococcus alishanensis sp. nov., a novel lactic acid bacterium isolated from fresh coffee beans.</title>
        <authorList>
            <person name="Chen Y.-S."/>
        </authorList>
    </citation>
    <scope>NUCLEOTIDE SEQUENCE [LARGE SCALE GENOMIC DNA]</scope>
    <source>
        <strain evidence="8 9">ALS3</strain>
    </source>
</reference>
<evidence type="ECO:0000256" key="5">
    <source>
        <dbReference type="ARBA" id="ARBA00022840"/>
    </source>
</evidence>
<keyword evidence="2 6" id="KW-0808">Transferase</keyword>
<organism evidence="8 9">
    <name type="scientific">Enterococcus alishanensis</name>
    <dbReference type="NCBI Taxonomy" id="1303817"/>
    <lineage>
        <taxon>Bacteria</taxon>
        <taxon>Bacillati</taxon>
        <taxon>Bacillota</taxon>
        <taxon>Bacilli</taxon>
        <taxon>Lactobacillales</taxon>
        <taxon>Enterococcaceae</taxon>
        <taxon>Enterococcus</taxon>
    </lineage>
</organism>
<comment type="similarity">
    <text evidence="1">Belongs to the carbohydrate kinase pfkB family.</text>
</comment>
<dbReference type="InterPro" id="IPR017583">
    <property type="entry name" value="Tagatose/fructose_Pkinase"/>
</dbReference>
<keyword evidence="3 6" id="KW-0547">Nucleotide-binding</keyword>
<protein>
    <recommendedName>
        <fullName evidence="6">Tagatose-6-phosphate kinase</fullName>
        <ecNumber evidence="6">2.7.1.144</ecNumber>
    </recommendedName>
</protein>
<dbReference type="PIRSF" id="PIRSF000535">
    <property type="entry name" value="1PFK/6PFK/LacC"/>
    <property type="match status" value="1"/>
</dbReference>
<dbReference type="EMBL" id="JAHUZB010000003">
    <property type="protein sequence ID" value="MBV7391023.1"/>
    <property type="molecule type" value="Genomic_DNA"/>
</dbReference>
<evidence type="ECO:0000256" key="2">
    <source>
        <dbReference type="ARBA" id="ARBA00022679"/>
    </source>
</evidence>
<accession>A0ABS6TDM4</accession>
<proteinExistence type="inferred from homology"/>
<sequence>MIHIVCPNPAVDRTLLFEKIQKSLPNRPKEIREFPGGKGFNVAYALQYKQPEEMIIHTMLGGNYGQQVADLAKDLGYQLKITKIATNTRICNILIDQSQQDIFPLYERGFELDEETLNDFTCQLVKTVNDGDYLVFSGSLMQGMPADYTFRVKNLLQLQGKQVNLCVDTSGPALLNTYQESSPYLVKINDEEILDIFPNEKLETTNDYLKLLQNKVDPKIPYFIITLGKDGVIARAKGTFYFASAKKVIANNPIASGDFFLGRLMAGLSQHQTFSKTLQDAVTFSTTNVLNWYPEVFSEQLLEVAQTITIKEL</sequence>
<dbReference type="RefSeq" id="WP_218326051.1">
    <property type="nucleotide sequence ID" value="NZ_JAHUZB010000003.1"/>
</dbReference>
<evidence type="ECO:0000313" key="9">
    <source>
        <dbReference type="Proteomes" id="UP000774130"/>
    </source>
</evidence>
<comment type="catalytic activity">
    <reaction evidence="6">
        <text>D-tagatofuranose 6-phosphate + ATP = D-tagatofuranose 1,6-bisphosphate + ADP + H(+)</text>
        <dbReference type="Rhea" id="RHEA:12420"/>
        <dbReference type="ChEBI" id="CHEBI:15378"/>
        <dbReference type="ChEBI" id="CHEBI:30616"/>
        <dbReference type="ChEBI" id="CHEBI:58694"/>
        <dbReference type="ChEBI" id="CHEBI:58695"/>
        <dbReference type="ChEBI" id="CHEBI:456216"/>
        <dbReference type="EC" id="2.7.1.144"/>
    </reaction>
</comment>
<evidence type="ECO:0000256" key="6">
    <source>
        <dbReference type="PIRNR" id="PIRNR000535"/>
    </source>
</evidence>
<dbReference type="EC" id="2.7.1.144" evidence="6"/>
<dbReference type="Proteomes" id="UP000774130">
    <property type="component" value="Unassembled WGS sequence"/>
</dbReference>
<dbReference type="PANTHER" id="PTHR46566:SF2">
    <property type="entry name" value="ATP-DEPENDENT 6-PHOSPHOFRUCTOKINASE ISOZYME 2"/>
    <property type="match status" value="1"/>
</dbReference>
<keyword evidence="6" id="KW-0423">Lactose metabolism</keyword>
<feature type="domain" description="Carbohydrate kinase PfkB" evidence="7">
    <location>
        <begin position="18"/>
        <end position="289"/>
    </location>
</feature>
<gene>
    <name evidence="8" type="ORF">KUA55_10040</name>
</gene>
<evidence type="ECO:0000313" key="8">
    <source>
        <dbReference type="EMBL" id="MBV7391023.1"/>
    </source>
</evidence>
<dbReference type="PANTHER" id="PTHR46566">
    <property type="entry name" value="1-PHOSPHOFRUCTOKINASE-RELATED"/>
    <property type="match status" value="1"/>
</dbReference>
<dbReference type="Pfam" id="PF00294">
    <property type="entry name" value="PfkB"/>
    <property type="match status" value="1"/>
</dbReference>
<evidence type="ECO:0000256" key="1">
    <source>
        <dbReference type="ARBA" id="ARBA00005380"/>
    </source>
</evidence>
<keyword evidence="9" id="KW-1185">Reference proteome</keyword>
<evidence type="ECO:0000259" key="7">
    <source>
        <dbReference type="Pfam" id="PF00294"/>
    </source>
</evidence>
<keyword evidence="4" id="KW-0418">Kinase</keyword>
<name>A0ABS6TDM4_9ENTE</name>
<dbReference type="InterPro" id="IPR011611">
    <property type="entry name" value="PfkB_dom"/>
</dbReference>
<comment type="pathway">
    <text evidence="6">Carbohydrate metabolism; D-tagatose 6-phosphate degradation; D-glyceraldehyde 3-phosphate and glycerone phosphate from D-tagatose 6-phosphate: step 1/2.</text>
</comment>
<evidence type="ECO:0000256" key="4">
    <source>
        <dbReference type="ARBA" id="ARBA00022777"/>
    </source>
</evidence>
<evidence type="ECO:0000256" key="3">
    <source>
        <dbReference type="ARBA" id="ARBA00022741"/>
    </source>
</evidence>
<comment type="caution">
    <text evidence="8">The sequence shown here is derived from an EMBL/GenBank/DDBJ whole genome shotgun (WGS) entry which is preliminary data.</text>
</comment>